<feature type="transmembrane region" description="Helical" evidence="6">
    <location>
        <begin position="277"/>
        <end position="303"/>
    </location>
</feature>
<keyword evidence="2" id="KW-1003">Cell membrane</keyword>
<reference evidence="8 9" key="1">
    <citation type="journal article" date="2018" name="Int. J. Syst. Evol. Microbiol.">
        <title>Rubneribacter badeniensis gen. nov., sp. nov. and Enteroscipio rubneri gen. nov., sp. nov., new members of the Eggerthellaceae isolated from human faeces.</title>
        <authorList>
            <person name="Danylec N."/>
            <person name="Gobl A."/>
            <person name="Stoll D.A."/>
            <person name="Hetzer B."/>
            <person name="Kulling S.E."/>
            <person name="Huch M."/>
        </authorList>
    </citation>
    <scope>NUCLEOTIDE SEQUENCE [LARGE SCALE GENOMIC DNA]</scope>
    <source>
        <strain evidence="8 9">ResAG-85</strain>
    </source>
</reference>
<evidence type="ECO:0000256" key="1">
    <source>
        <dbReference type="ARBA" id="ARBA00004651"/>
    </source>
</evidence>
<dbReference type="InterPro" id="IPR018076">
    <property type="entry name" value="T2SS_GspF_dom"/>
</dbReference>
<evidence type="ECO:0000256" key="6">
    <source>
        <dbReference type="SAM" id="Phobius"/>
    </source>
</evidence>
<protein>
    <submittedName>
        <fullName evidence="8">Type II secretion system F family protein</fullName>
    </submittedName>
</protein>
<accession>A0A2K2U4X3</accession>
<feature type="domain" description="Type II secretion system protein GspF" evidence="7">
    <location>
        <begin position="166"/>
        <end position="292"/>
    </location>
</feature>
<proteinExistence type="predicted"/>
<evidence type="ECO:0000313" key="8">
    <source>
        <dbReference type="EMBL" id="PNV65385.1"/>
    </source>
</evidence>
<evidence type="ECO:0000313" key="9">
    <source>
        <dbReference type="Proteomes" id="UP000236488"/>
    </source>
</evidence>
<evidence type="ECO:0000256" key="5">
    <source>
        <dbReference type="ARBA" id="ARBA00023136"/>
    </source>
</evidence>
<evidence type="ECO:0000259" key="7">
    <source>
        <dbReference type="Pfam" id="PF00482"/>
    </source>
</evidence>
<evidence type="ECO:0000256" key="3">
    <source>
        <dbReference type="ARBA" id="ARBA00022692"/>
    </source>
</evidence>
<dbReference type="PANTHER" id="PTHR35007">
    <property type="entry name" value="INTEGRAL MEMBRANE PROTEIN-RELATED"/>
    <property type="match status" value="1"/>
</dbReference>
<evidence type="ECO:0000256" key="4">
    <source>
        <dbReference type="ARBA" id="ARBA00022989"/>
    </source>
</evidence>
<keyword evidence="4 6" id="KW-1133">Transmembrane helix</keyword>
<feature type="transmembrane region" description="Helical" evidence="6">
    <location>
        <begin position="126"/>
        <end position="147"/>
    </location>
</feature>
<sequence length="308" mass="32347">MAASAMTICTLGAFAVLAGVAVYEALVRAFAPLPRVAVWGDARREGERARAIGRDALVRLLGVASETLERLVPSARSDADECRSRLSRAGVSLQPEAWRCLRVLAAVFGTCTAACVSLACGLFPSAAGIAFAAFGLAAGWLGPRAALWAAERNRRRAIEASLPDAMELLGIAVAAGSPLEQCFKEVAASVEGPLSEELSLVDQEVNLLGHGREKALEHLARRCRSQDVSAFVAQLIQAVSQGSSIAEGLASQAALSREVAQASALERIRKMPTKLDVVLSVCFLPPTVALVVVPTVVSLLSFLNDTMA</sequence>
<keyword evidence="9" id="KW-1185">Reference proteome</keyword>
<comment type="caution">
    <text evidence="8">The sequence shown here is derived from an EMBL/GenBank/DDBJ whole genome shotgun (WGS) entry which is preliminary data.</text>
</comment>
<gene>
    <name evidence="8" type="ORF">C2L80_06885</name>
</gene>
<keyword evidence="3 6" id="KW-0812">Transmembrane</keyword>
<dbReference type="Pfam" id="PF00482">
    <property type="entry name" value="T2SSF"/>
    <property type="match status" value="1"/>
</dbReference>
<keyword evidence="5 6" id="KW-0472">Membrane</keyword>
<name>A0A2K2U4X3_9ACTN</name>
<dbReference type="EMBL" id="PPEL01000033">
    <property type="protein sequence ID" value="PNV65385.1"/>
    <property type="molecule type" value="Genomic_DNA"/>
</dbReference>
<dbReference type="GO" id="GO:0005886">
    <property type="term" value="C:plasma membrane"/>
    <property type="evidence" value="ECO:0007669"/>
    <property type="project" value="UniProtKB-SubCell"/>
</dbReference>
<dbReference type="AlphaFoldDB" id="A0A2K2U4X3"/>
<evidence type="ECO:0000256" key="2">
    <source>
        <dbReference type="ARBA" id="ARBA00022475"/>
    </source>
</evidence>
<dbReference type="RefSeq" id="WP_087197339.1">
    <property type="nucleotide sequence ID" value="NZ_PPEL01000033.1"/>
</dbReference>
<dbReference type="PANTHER" id="PTHR35007:SF2">
    <property type="entry name" value="PILUS ASSEMBLE PROTEIN"/>
    <property type="match status" value="1"/>
</dbReference>
<organism evidence="8 9">
    <name type="scientific">Rubneribacter badeniensis</name>
    <dbReference type="NCBI Taxonomy" id="2070688"/>
    <lineage>
        <taxon>Bacteria</taxon>
        <taxon>Bacillati</taxon>
        <taxon>Actinomycetota</taxon>
        <taxon>Coriobacteriia</taxon>
        <taxon>Eggerthellales</taxon>
        <taxon>Eggerthellaceae</taxon>
        <taxon>Rubneribacter</taxon>
    </lineage>
</organism>
<comment type="subcellular location">
    <subcellularLocation>
        <location evidence="1">Cell membrane</location>
        <topology evidence="1">Multi-pass membrane protein</topology>
    </subcellularLocation>
</comment>
<dbReference type="Proteomes" id="UP000236488">
    <property type="component" value="Unassembled WGS sequence"/>
</dbReference>